<reference evidence="1" key="1">
    <citation type="submission" date="2021-05" db="EMBL/GenBank/DDBJ databases">
        <authorList>
            <person name="Scholz U."/>
            <person name="Mascher M."/>
            <person name="Fiebig A."/>
        </authorList>
    </citation>
    <scope>NUCLEOTIDE SEQUENCE [LARGE SCALE GENOMIC DNA]</scope>
</reference>
<evidence type="ECO:0000313" key="2">
    <source>
        <dbReference type="Proteomes" id="UP001732700"/>
    </source>
</evidence>
<proteinExistence type="predicted"/>
<accession>A0ACD5TKL0</accession>
<sequence length="362" mass="40041">MSGGQEGAEGSDHIMDLGEDQNNLKTKRSRATNWPKVMSKFLLDWYLEKKKAMPPKTKFKKTHHHYCQVALNARFRSAYTVDQVHRHLRRFKEVWNIVARYMNQKGSSFDKKHRMLILPSATMAALPLAERAILVKPIPFFYHLQALFSDYPVDGASMTDLCTDADLNDDELETLEPLNTMVVHADTGNPKEAGLDKVVLEGEADCHEVAVISGTGTVPCEAMTGTSAPSAEPSGSAESTMAALTPSLKKCKIVSKAKANPKPQAFPLHDSRETDVSNRNLVGIHDSLAKPIRTAQPSSDPNAPLWNMLKEIPLTPADRLSVGIHLCRPESEVHRSFFISMGKDYLEAWAHKFLAGGEPGTL</sequence>
<reference evidence="1" key="2">
    <citation type="submission" date="2025-09" db="UniProtKB">
        <authorList>
            <consortium name="EnsemblPlants"/>
        </authorList>
    </citation>
    <scope>IDENTIFICATION</scope>
</reference>
<dbReference type="Proteomes" id="UP001732700">
    <property type="component" value="Chromosome 1A"/>
</dbReference>
<evidence type="ECO:0000313" key="1">
    <source>
        <dbReference type="EnsemblPlants" id="AVESA.00010b.r2.1AG0075090.1.CDS"/>
    </source>
</evidence>
<name>A0ACD5TKL0_AVESA</name>
<organism evidence="1 2">
    <name type="scientific">Avena sativa</name>
    <name type="common">Oat</name>
    <dbReference type="NCBI Taxonomy" id="4498"/>
    <lineage>
        <taxon>Eukaryota</taxon>
        <taxon>Viridiplantae</taxon>
        <taxon>Streptophyta</taxon>
        <taxon>Embryophyta</taxon>
        <taxon>Tracheophyta</taxon>
        <taxon>Spermatophyta</taxon>
        <taxon>Magnoliopsida</taxon>
        <taxon>Liliopsida</taxon>
        <taxon>Poales</taxon>
        <taxon>Poaceae</taxon>
        <taxon>BOP clade</taxon>
        <taxon>Pooideae</taxon>
        <taxon>Poodae</taxon>
        <taxon>Poeae</taxon>
        <taxon>Poeae Chloroplast Group 1 (Aveneae type)</taxon>
        <taxon>Aveninae</taxon>
        <taxon>Avena</taxon>
    </lineage>
</organism>
<protein>
    <submittedName>
        <fullName evidence="1">Uncharacterized protein</fullName>
    </submittedName>
</protein>
<dbReference type="EnsemblPlants" id="AVESA.00010b.r2.1AG0075090.1">
    <property type="protein sequence ID" value="AVESA.00010b.r2.1AG0075090.1.CDS"/>
    <property type="gene ID" value="AVESA.00010b.r2.1AG0075090"/>
</dbReference>
<keyword evidence="2" id="KW-1185">Reference proteome</keyword>